<dbReference type="PANTHER" id="PTHR31912">
    <property type="entry name" value="IP13529P"/>
    <property type="match status" value="1"/>
</dbReference>
<sequence length="1184" mass="133934">MAPPKKSLGDDIERHPTQDLFRCKVCFAIDPTEAIWMKRSSVREHLKTNKHLQSAQLKAISEKQKADERQKVEHTYIGPIPLTVPSSSFHAKPRATAPNMQPAPNSYIPTEAPYDELFLHPERGPTPDECSVDDLVSAQFSELLEQALHLDEFGIDDLVDLEDEDIGTGIEDAEDEPSDDEEHAVSCESPYYPYPSKVSMLLDILDNLPRLHLSSNSVKLYLWMLKVLHIPGVPSFNSFGTMQDKLRKDCGFTPDAHISDFKNHYHSINPAQTVAHDFANPQVAPHINLYPERTDGPRSEAWQFERINEYSPSQLTPMISRGLRQFWIDEVAQLNDGSYVIPRNWINVTTAGKTVLSSDCSNVQVTLEGWLLSGPIRTVPAECFKFNYDDVISSIGDNIRWHSEGVTAIPEMPNQLRNLADGDDLYVVMVPLWCDDVSGNKSKQYKKHINIYSVNGSLPGQMLQQEYFVNFVSTSPNATSLEQFKTLRDQINETERKPIRCYNAHTGRMCRVVLRVPILPADNPQQAEEASHMGGNATHPCRKCTVGGNYQEKETPDVYHSFYCDVDSVQRSAEKIKEQLNAQLEAAMTGVEANVTRIQTASGTKDKITEQWIQRLISQARQYKAETKLPQSEIMQKLREWLRNEPGEKMNPLLDITGLDPSQDTPVEILHTILLGIVKYVWHMTNTSMTEKELELLAIRLQSADTDGLTVPPVQAAYMVQYQNNLIGKHFKTLMQILAFHIHKFSKLNDAHFRLIRSVGALGALLWVPEIKDLNQYLDDLDVLLGNVLDAFADVDPSKIIKKIKIHLLTHLRRDIRRFGPPIRYSTEIFEAFNAIFRLCSVYSNHQAPSRDIAFQFASMNRVKHILSGGEWVQAAEAVRRILLEVPIIQRHLGWVPHPKIEFGNVTFSRSKQKAQVLSWAQTKASLSSGSPLNINVNVRWLSSDSPKVIAATGDSCKIGSWVFAKNGEVQKQDMWIIGRITKILLQEGSAGSSGLITIEQFDLGTNIHEDFQCPILRRSASSISVSVHSSDVQFRFSAQHDCRLGNCQPTRRVNQIQERVITERVQQLLEHTDDDNFIVNMYALHNAAVLREALPRSLWKLVPLYDNRRLRHDELVQTFAITSAEKRANTQEKAQATKARNKKAAQGAGTLETSRKRPRTTVLPEVGVMQVILTGMKDRQRKI</sequence>
<gene>
    <name evidence="2" type="ORF">DFJ43DRAFT_1135237</name>
</gene>
<evidence type="ECO:0000313" key="2">
    <source>
        <dbReference type="EMBL" id="KAJ3709990.1"/>
    </source>
</evidence>
<feature type="region of interest" description="Disordered" evidence="1">
    <location>
        <begin position="1128"/>
        <end position="1161"/>
    </location>
</feature>
<name>A0AA38MUE7_9AGAR</name>
<proteinExistence type="predicted"/>
<evidence type="ECO:0000256" key="1">
    <source>
        <dbReference type="SAM" id="MobiDB-lite"/>
    </source>
</evidence>
<reference evidence="2" key="1">
    <citation type="submission" date="2022-08" db="EMBL/GenBank/DDBJ databases">
        <authorList>
            <consortium name="DOE Joint Genome Institute"/>
            <person name="Min B."/>
            <person name="Sierra-Patev S."/>
            <person name="Naranjo-Ortiz M."/>
            <person name="Looney B."/>
            <person name="Konkel Z."/>
            <person name="Slot J.C."/>
            <person name="Sakamoto Y."/>
            <person name="Steenwyk J.L."/>
            <person name="Rokas A."/>
            <person name="Carro J."/>
            <person name="Camarero S."/>
            <person name="Ferreira P."/>
            <person name="Molpeceres G."/>
            <person name="Ruiz-duenas F.J."/>
            <person name="Serrano A."/>
            <person name="Henrissat B."/>
            <person name="Drula E."/>
            <person name="Hughes K.W."/>
            <person name="Mata J.L."/>
            <person name="Ishikawa N.K."/>
            <person name="Vargas-Isla R."/>
            <person name="Ushijima S."/>
            <person name="Smith C.A."/>
            <person name="Ahrendt S."/>
            <person name="Andreopoulos W."/>
            <person name="He G."/>
            <person name="LaButti K."/>
            <person name="Lipzen A."/>
            <person name="Ng V."/>
            <person name="Riley R."/>
            <person name="Sandor L."/>
            <person name="Barry K."/>
            <person name="Martinez A.T."/>
            <person name="Xiao Y."/>
            <person name="Gibbons J.G."/>
            <person name="Terashima K."/>
            <person name="Hibbett D.S."/>
            <person name="Grigoriev I.V."/>
        </authorList>
    </citation>
    <scope>NUCLEOTIDE SEQUENCE</scope>
    <source>
        <strain evidence="2">ET3784</strain>
    </source>
</reference>
<dbReference type="EMBL" id="JANVFO010000149">
    <property type="protein sequence ID" value="KAJ3709990.1"/>
    <property type="molecule type" value="Genomic_DNA"/>
</dbReference>
<reference evidence="2" key="2">
    <citation type="journal article" date="2023" name="Proc. Natl. Acad. Sci. U.S.A.">
        <title>A global phylogenomic analysis of the shiitake genus Lentinula.</title>
        <authorList>
            <person name="Sierra-Patev S."/>
            <person name="Min B."/>
            <person name="Naranjo-Ortiz M."/>
            <person name="Looney B."/>
            <person name="Konkel Z."/>
            <person name="Slot J.C."/>
            <person name="Sakamoto Y."/>
            <person name="Steenwyk J.L."/>
            <person name="Rokas A."/>
            <person name="Carro J."/>
            <person name="Camarero S."/>
            <person name="Ferreira P."/>
            <person name="Molpeceres G."/>
            <person name="Ruiz-Duenas F.J."/>
            <person name="Serrano A."/>
            <person name="Henrissat B."/>
            <person name="Drula E."/>
            <person name="Hughes K.W."/>
            <person name="Mata J.L."/>
            <person name="Ishikawa N.K."/>
            <person name="Vargas-Isla R."/>
            <person name="Ushijima S."/>
            <person name="Smith C.A."/>
            <person name="Donoghue J."/>
            <person name="Ahrendt S."/>
            <person name="Andreopoulos W."/>
            <person name="He G."/>
            <person name="LaButti K."/>
            <person name="Lipzen A."/>
            <person name="Ng V."/>
            <person name="Riley R."/>
            <person name="Sandor L."/>
            <person name="Barry K."/>
            <person name="Martinez A.T."/>
            <person name="Xiao Y."/>
            <person name="Gibbons J.G."/>
            <person name="Terashima K."/>
            <person name="Grigoriev I.V."/>
            <person name="Hibbett D."/>
        </authorList>
    </citation>
    <scope>NUCLEOTIDE SEQUENCE</scope>
    <source>
        <strain evidence="2">ET3784</strain>
    </source>
</reference>
<dbReference type="Proteomes" id="UP001176059">
    <property type="component" value="Unassembled WGS sequence"/>
</dbReference>
<dbReference type="PANTHER" id="PTHR31912:SF34">
    <property type="entry name" value="NOTOCHORD-RELATED PROTEIN"/>
    <property type="match status" value="1"/>
</dbReference>
<dbReference type="AlphaFoldDB" id="A0AA38MUE7"/>
<evidence type="ECO:0000313" key="3">
    <source>
        <dbReference type="Proteomes" id="UP001176059"/>
    </source>
</evidence>
<accession>A0AA38MUE7</accession>
<comment type="caution">
    <text evidence="2">The sequence shown here is derived from an EMBL/GenBank/DDBJ whole genome shotgun (WGS) entry which is preliminary data.</text>
</comment>
<keyword evidence="3" id="KW-1185">Reference proteome</keyword>
<protein>
    <submittedName>
        <fullName evidence="2">Uncharacterized protein</fullName>
    </submittedName>
</protein>
<organism evidence="2 3">
    <name type="scientific">Lentinula guzmanii</name>
    <dbReference type="NCBI Taxonomy" id="2804957"/>
    <lineage>
        <taxon>Eukaryota</taxon>
        <taxon>Fungi</taxon>
        <taxon>Dikarya</taxon>
        <taxon>Basidiomycota</taxon>
        <taxon>Agaricomycotina</taxon>
        <taxon>Agaricomycetes</taxon>
        <taxon>Agaricomycetidae</taxon>
        <taxon>Agaricales</taxon>
        <taxon>Marasmiineae</taxon>
        <taxon>Omphalotaceae</taxon>
        <taxon>Lentinula</taxon>
    </lineage>
</organism>